<dbReference type="STRING" id="234267.Acid_0187"/>
<feature type="domain" description="Alginate export" evidence="2">
    <location>
        <begin position="41"/>
        <end position="415"/>
    </location>
</feature>
<evidence type="ECO:0000256" key="1">
    <source>
        <dbReference type="SAM" id="SignalP"/>
    </source>
</evidence>
<dbReference type="Gene3D" id="2.40.160.100">
    <property type="match status" value="1"/>
</dbReference>
<protein>
    <recommendedName>
        <fullName evidence="2">Alginate export domain-containing protein</fullName>
    </recommendedName>
</protein>
<dbReference type="EMBL" id="CP000473">
    <property type="protein sequence ID" value="ABJ81201.1"/>
    <property type="molecule type" value="Genomic_DNA"/>
</dbReference>
<evidence type="ECO:0000259" key="2">
    <source>
        <dbReference type="Pfam" id="PF13372"/>
    </source>
</evidence>
<gene>
    <name evidence="3" type="ordered locus">Acid_0187</name>
</gene>
<organism evidence="3">
    <name type="scientific">Solibacter usitatus (strain Ellin6076)</name>
    <dbReference type="NCBI Taxonomy" id="234267"/>
    <lineage>
        <taxon>Bacteria</taxon>
        <taxon>Pseudomonadati</taxon>
        <taxon>Acidobacteriota</taxon>
        <taxon>Terriglobia</taxon>
        <taxon>Bryobacterales</taxon>
        <taxon>Solibacteraceae</taxon>
        <taxon>Candidatus Solibacter</taxon>
    </lineage>
</organism>
<dbReference type="OrthoDB" id="108116at2"/>
<keyword evidence="1" id="KW-0732">Signal</keyword>
<sequence precursor="true">MRISLFLLSLSAAWAQSADFSARPAYDRTLASFTSERLPNWLKLSGEFRARVEGRTGFNYQPGNNDAYALVRNRLNVELLPTGWLDFYAQGQDSRVPGLDSGRPLTTFKDPLDLRQAYVRLGKADGLVKVTVGRQLLSYGAQRLIGPLDWTNTSRSWDTVKVELGTPGAKLELFASSVVVIDPANPDHHRDGFNIHGAYGSFKKILPRATVEPYLLWKTGRVSIWTGGLRLAAMPGTPGLRGFDYQAEFARQWGTLGSVSHSAEAGYAILGYSIGRHSWKPHLSAELSRASGDPHPGTGTHRTFDQLLPTNHLFYGITDPAGWQNMDMARVGFDARPHKRLQLAADYRELYLDSAHDSLYTVAGTVAVKPGAGNIARHIGGETDLSAAWAVFSQWKIGGGIGHLKAGDFLKQNSKGSGQTFPYLFAQYSY</sequence>
<feature type="chain" id="PRO_5004164028" description="Alginate export domain-containing protein" evidence="1">
    <location>
        <begin position="18"/>
        <end position="430"/>
    </location>
</feature>
<reference evidence="3" key="1">
    <citation type="submission" date="2006-10" db="EMBL/GenBank/DDBJ databases">
        <title>Complete sequence of Solibacter usitatus Ellin6076.</title>
        <authorList>
            <consortium name="US DOE Joint Genome Institute"/>
            <person name="Copeland A."/>
            <person name="Lucas S."/>
            <person name="Lapidus A."/>
            <person name="Barry K."/>
            <person name="Detter J.C."/>
            <person name="Glavina del Rio T."/>
            <person name="Hammon N."/>
            <person name="Israni S."/>
            <person name="Dalin E."/>
            <person name="Tice H."/>
            <person name="Pitluck S."/>
            <person name="Thompson L.S."/>
            <person name="Brettin T."/>
            <person name="Bruce D."/>
            <person name="Han C."/>
            <person name="Tapia R."/>
            <person name="Gilna P."/>
            <person name="Schmutz J."/>
            <person name="Larimer F."/>
            <person name="Land M."/>
            <person name="Hauser L."/>
            <person name="Kyrpides N."/>
            <person name="Mikhailova N."/>
            <person name="Janssen P.H."/>
            <person name="Kuske C.R."/>
            <person name="Richardson P."/>
        </authorList>
    </citation>
    <scope>NUCLEOTIDE SEQUENCE</scope>
    <source>
        <strain evidence="3">Ellin6076</strain>
    </source>
</reference>
<evidence type="ECO:0000313" key="3">
    <source>
        <dbReference type="EMBL" id="ABJ81201.1"/>
    </source>
</evidence>
<proteinExistence type="predicted"/>
<name>Q02CL5_SOLUE</name>
<dbReference type="HOGENOM" id="CLU_583637_0_0_0"/>
<accession>Q02CL5</accession>
<dbReference type="InterPro" id="IPR053728">
    <property type="entry name" value="Alginate_Permeability_Chnl"/>
</dbReference>
<dbReference type="InParanoid" id="Q02CL5"/>
<dbReference type="KEGG" id="sus:Acid_0187"/>
<dbReference type="InterPro" id="IPR025388">
    <property type="entry name" value="Alginate_export_dom"/>
</dbReference>
<dbReference type="eggNOG" id="COG3637">
    <property type="taxonomic scope" value="Bacteria"/>
</dbReference>
<dbReference type="Pfam" id="PF13372">
    <property type="entry name" value="Alginate_exp"/>
    <property type="match status" value="1"/>
</dbReference>
<feature type="signal peptide" evidence="1">
    <location>
        <begin position="1"/>
        <end position="17"/>
    </location>
</feature>
<dbReference type="AlphaFoldDB" id="Q02CL5"/>